<dbReference type="GO" id="GO:0005524">
    <property type="term" value="F:ATP binding"/>
    <property type="evidence" value="ECO:0007669"/>
    <property type="project" value="UniProtKB-KW"/>
</dbReference>
<evidence type="ECO:0000313" key="7">
    <source>
        <dbReference type="EMBL" id="JAR98737.1"/>
    </source>
</evidence>
<evidence type="ECO:0000256" key="3">
    <source>
        <dbReference type="ARBA" id="ARBA00022989"/>
    </source>
</evidence>
<name>A0A170XCY5_TRIIF</name>
<keyword evidence="3 5" id="KW-1133">Transmembrane helix</keyword>
<feature type="non-terminal residue" evidence="7">
    <location>
        <position position="145"/>
    </location>
</feature>
<evidence type="ECO:0000256" key="2">
    <source>
        <dbReference type="ARBA" id="ARBA00022692"/>
    </source>
</evidence>
<sequence>MDVIYKNLVKLLEEVCLKCKIDIRFSRIPLAFQEPIYGSTEMKYVTYLLPGIVCPFVFYMTFMFTSTAMMMEKVSGQLERSQIAGLNLLEMVAAHVIIQFIMMCTQNIILMILLYMVFDNVMNGSFFLLAILINLCEFLGMLYVS</sequence>
<keyword evidence="7" id="KW-0067">ATP-binding</keyword>
<feature type="transmembrane region" description="Helical" evidence="5">
    <location>
        <begin position="124"/>
        <end position="144"/>
    </location>
</feature>
<accession>A0A170XCY5</accession>
<dbReference type="InterPro" id="IPR013525">
    <property type="entry name" value="ABC2_TM"/>
</dbReference>
<evidence type="ECO:0000256" key="4">
    <source>
        <dbReference type="ARBA" id="ARBA00023136"/>
    </source>
</evidence>
<protein>
    <submittedName>
        <fullName evidence="7">ATP-binding cassette transporter protein similar to CG11147</fullName>
    </submittedName>
</protein>
<comment type="subcellular location">
    <subcellularLocation>
        <location evidence="1">Membrane</location>
        <topology evidence="1">Multi-pass membrane protein</topology>
    </subcellularLocation>
</comment>
<proteinExistence type="predicted"/>
<feature type="transmembrane region" description="Helical" evidence="5">
    <location>
        <begin position="92"/>
        <end position="118"/>
    </location>
</feature>
<dbReference type="GO" id="GO:0140359">
    <property type="term" value="F:ABC-type transporter activity"/>
    <property type="evidence" value="ECO:0007669"/>
    <property type="project" value="InterPro"/>
</dbReference>
<dbReference type="AlphaFoldDB" id="A0A170XCY5"/>
<feature type="domain" description="ABC-2 type transporter transmembrane" evidence="6">
    <location>
        <begin position="19"/>
        <end position="132"/>
    </location>
</feature>
<reference evidence="7" key="2">
    <citation type="journal article" date="2017" name="J. Med. Entomol.">
        <title>Transcriptome Analysis of the Triatoma infestans (Hemiptera: Reduviidae) Integument.</title>
        <authorList>
            <person name="Calderon-Fernandez G.M."/>
            <person name="Moriconi D.E."/>
            <person name="Dulbecco A.B."/>
            <person name="Juarez M.P."/>
        </authorList>
    </citation>
    <scope>NUCLEOTIDE SEQUENCE</scope>
    <source>
        <strain evidence="7">Int1</strain>
        <tissue evidence="7">Integument</tissue>
    </source>
</reference>
<evidence type="ECO:0000256" key="1">
    <source>
        <dbReference type="ARBA" id="ARBA00004141"/>
    </source>
</evidence>
<dbReference type="Pfam" id="PF12698">
    <property type="entry name" value="ABC2_membrane_3"/>
    <property type="match status" value="1"/>
</dbReference>
<evidence type="ECO:0000256" key="5">
    <source>
        <dbReference type="SAM" id="Phobius"/>
    </source>
</evidence>
<keyword evidence="2 5" id="KW-0812">Transmembrane</keyword>
<dbReference type="EMBL" id="GEMB01004545">
    <property type="protein sequence ID" value="JAR98737.1"/>
    <property type="molecule type" value="Transcribed_RNA"/>
</dbReference>
<organism evidence="7">
    <name type="scientific">Triatoma infestans</name>
    <name type="common">Assassin bug</name>
    <dbReference type="NCBI Taxonomy" id="30076"/>
    <lineage>
        <taxon>Eukaryota</taxon>
        <taxon>Metazoa</taxon>
        <taxon>Ecdysozoa</taxon>
        <taxon>Arthropoda</taxon>
        <taxon>Hexapoda</taxon>
        <taxon>Insecta</taxon>
        <taxon>Pterygota</taxon>
        <taxon>Neoptera</taxon>
        <taxon>Paraneoptera</taxon>
        <taxon>Hemiptera</taxon>
        <taxon>Heteroptera</taxon>
        <taxon>Panheteroptera</taxon>
        <taxon>Cimicomorpha</taxon>
        <taxon>Reduviidae</taxon>
        <taxon>Triatominae</taxon>
        <taxon>Triatoma</taxon>
    </lineage>
</organism>
<feature type="transmembrane region" description="Helical" evidence="5">
    <location>
        <begin position="47"/>
        <end position="71"/>
    </location>
</feature>
<keyword evidence="4 5" id="KW-0472">Membrane</keyword>
<keyword evidence="7" id="KW-0547">Nucleotide-binding</keyword>
<dbReference type="GO" id="GO:0016020">
    <property type="term" value="C:membrane"/>
    <property type="evidence" value="ECO:0007669"/>
    <property type="project" value="UniProtKB-SubCell"/>
</dbReference>
<evidence type="ECO:0000259" key="6">
    <source>
        <dbReference type="Pfam" id="PF12698"/>
    </source>
</evidence>
<reference evidence="7" key="1">
    <citation type="submission" date="2016-04" db="EMBL/GenBank/DDBJ databases">
        <authorList>
            <person name="Calderon-Fernandez G.M.Sr."/>
        </authorList>
    </citation>
    <scope>NUCLEOTIDE SEQUENCE</scope>
    <source>
        <strain evidence="7">Int1</strain>
        <tissue evidence="7">Integument</tissue>
    </source>
</reference>